<reference evidence="1" key="1">
    <citation type="journal article" date="2021" name="Environ. Microbiol.">
        <title>Gene family expansions and transcriptome signatures uncover fungal adaptations to wood decay.</title>
        <authorList>
            <person name="Hage H."/>
            <person name="Miyauchi S."/>
            <person name="Viragh M."/>
            <person name="Drula E."/>
            <person name="Min B."/>
            <person name="Chaduli D."/>
            <person name="Navarro D."/>
            <person name="Favel A."/>
            <person name="Norest M."/>
            <person name="Lesage-Meessen L."/>
            <person name="Balint B."/>
            <person name="Merenyi Z."/>
            <person name="de Eugenio L."/>
            <person name="Morin E."/>
            <person name="Martinez A.T."/>
            <person name="Baldrian P."/>
            <person name="Stursova M."/>
            <person name="Martinez M.J."/>
            <person name="Novotny C."/>
            <person name="Magnuson J.K."/>
            <person name="Spatafora J.W."/>
            <person name="Maurice S."/>
            <person name="Pangilinan J."/>
            <person name="Andreopoulos W."/>
            <person name="LaButti K."/>
            <person name="Hundley H."/>
            <person name="Na H."/>
            <person name="Kuo A."/>
            <person name="Barry K."/>
            <person name="Lipzen A."/>
            <person name="Henrissat B."/>
            <person name="Riley R."/>
            <person name="Ahrendt S."/>
            <person name="Nagy L.G."/>
            <person name="Grigoriev I.V."/>
            <person name="Martin F."/>
            <person name="Rosso M.N."/>
        </authorList>
    </citation>
    <scope>NUCLEOTIDE SEQUENCE</scope>
    <source>
        <strain evidence="1">CBS 384.51</strain>
    </source>
</reference>
<protein>
    <submittedName>
        <fullName evidence="1">Uncharacterized protein</fullName>
    </submittedName>
</protein>
<comment type="caution">
    <text evidence="1">The sequence shown here is derived from an EMBL/GenBank/DDBJ whole genome shotgun (WGS) entry which is preliminary data.</text>
</comment>
<name>A0ACB8UL13_9APHY</name>
<accession>A0ACB8UL13</accession>
<keyword evidence="2" id="KW-1185">Reference proteome</keyword>
<sequence length="87" mass="9705">MTFIQGTLTSLLLGLNFRVLADLKTTDSRRTRGERPVRYATTVKFRHSTTPETTTSLPDSRSNSLLFSLPYHAPYQLPSHLSGGNPL</sequence>
<feature type="non-terminal residue" evidence="1">
    <location>
        <position position="87"/>
    </location>
</feature>
<organism evidence="1 2">
    <name type="scientific">Irpex rosettiformis</name>
    <dbReference type="NCBI Taxonomy" id="378272"/>
    <lineage>
        <taxon>Eukaryota</taxon>
        <taxon>Fungi</taxon>
        <taxon>Dikarya</taxon>
        <taxon>Basidiomycota</taxon>
        <taxon>Agaricomycotina</taxon>
        <taxon>Agaricomycetes</taxon>
        <taxon>Polyporales</taxon>
        <taxon>Irpicaceae</taxon>
        <taxon>Irpex</taxon>
    </lineage>
</organism>
<evidence type="ECO:0000313" key="2">
    <source>
        <dbReference type="Proteomes" id="UP001055072"/>
    </source>
</evidence>
<proteinExistence type="predicted"/>
<dbReference type="EMBL" id="MU274900">
    <property type="protein sequence ID" value="KAI0094390.1"/>
    <property type="molecule type" value="Genomic_DNA"/>
</dbReference>
<evidence type="ECO:0000313" key="1">
    <source>
        <dbReference type="EMBL" id="KAI0094390.1"/>
    </source>
</evidence>
<gene>
    <name evidence="1" type="ORF">BDY19DRAFT_912563</name>
</gene>
<dbReference type="Proteomes" id="UP001055072">
    <property type="component" value="Unassembled WGS sequence"/>
</dbReference>